<protein>
    <submittedName>
        <fullName evidence="1">Uncharacterized protein</fullName>
    </submittedName>
</protein>
<sequence>MTDLFHRLQINHASGEIPGERVDIGWRAWASRAPIKKVGSLRFYVENLQFWLAVWRFFGQQRVLIQVDNHYLTATSASITANDQGSISVTLMQRTTILGHFFRYVLWRRKSPLHNTLMGNDVRISFSSSIPTELPKKLSHCPEALLDGDSALSLPLHITRYISQ</sequence>
<keyword evidence="2" id="KW-1185">Reference proteome</keyword>
<accession>A0ABW3HIA9</accession>
<gene>
    <name evidence="1" type="ORF">ACFQ0F_07720</name>
</gene>
<proteinExistence type="predicted"/>
<comment type="caution">
    <text evidence="1">The sequence shown here is derived from an EMBL/GenBank/DDBJ whole genome shotgun (WGS) entry which is preliminary data.</text>
</comment>
<organism evidence="1 2">
    <name type="scientific">Paraperlucidibaca wandonensis</name>
    <dbReference type="NCBI Taxonomy" id="1268273"/>
    <lineage>
        <taxon>Bacteria</taxon>
        <taxon>Pseudomonadati</taxon>
        <taxon>Pseudomonadota</taxon>
        <taxon>Gammaproteobacteria</taxon>
        <taxon>Moraxellales</taxon>
        <taxon>Moraxellaceae</taxon>
        <taxon>Paraperlucidibaca</taxon>
    </lineage>
</organism>
<name>A0ABW3HIA9_9GAMM</name>
<evidence type="ECO:0000313" key="2">
    <source>
        <dbReference type="Proteomes" id="UP001597044"/>
    </source>
</evidence>
<dbReference type="RefSeq" id="WP_379070818.1">
    <property type="nucleotide sequence ID" value="NZ_JBHTIT010000001.1"/>
</dbReference>
<reference evidence="2" key="1">
    <citation type="journal article" date="2019" name="Int. J. Syst. Evol. Microbiol.">
        <title>The Global Catalogue of Microorganisms (GCM) 10K type strain sequencing project: providing services to taxonomists for standard genome sequencing and annotation.</title>
        <authorList>
            <consortium name="The Broad Institute Genomics Platform"/>
            <consortium name="The Broad Institute Genome Sequencing Center for Infectious Disease"/>
            <person name="Wu L."/>
            <person name="Ma J."/>
        </authorList>
    </citation>
    <scope>NUCLEOTIDE SEQUENCE [LARGE SCALE GENOMIC DNA]</scope>
    <source>
        <strain evidence="2">CCUG 63419</strain>
    </source>
</reference>
<dbReference type="Proteomes" id="UP001597044">
    <property type="component" value="Unassembled WGS sequence"/>
</dbReference>
<evidence type="ECO:0000313" key="1">
    <source>
        <dbReference type="EMBL" id="MFD0950272.1"/>
    </source>
</evidence>
<dbReference type="EMBL" id="JBHTIT010000001">
    <property type="protein sequence ID" value="MFD0950272.1"/>
    <property type="molecule type" value="Genomic_DNA"/>
</dbReference>